<keyword evidence="6" id="KW-1185">Reference proteome</keyword>
<dbReference type="InterPro" id="IPR039425">
    <property type="entry name" value="RNA_pol_sigma-70-like"/>
</dbReference>
<sequence>MRNPAAYVYRVACNLAMDGLRGDRGYLQAGEAMLDSTPDLGPGPERIAQARSELACAIRAIEALPPRHQALLMALRVDGLTRAEAALRHGLSLRKVDTALRQALDRCAAYMEGQYRESAD</sequence>
<organism evidence="5 6">
    <name type="scientific">Pigmentiphaga soli</name>
    <dbReference type="NCBI Taxonomy" id="1007095"/>
    <lineage>
        <taxon>Bacteria</taxon>
        <taxon>Pseudomonadati</taxon>
        <taxon>Pseudomonadota</taxon>
        <taxon>Betaproteobacteria</taxon>
        <taxon>Burkholderiales</taxon>
        <taxon>Alcaligenaceae</taxon>
        <taxon>Pigmentiphaga</taxon>
    </lineage>
</organism>
<reference evidence="6" key="1">
    <citation type="journal article" date="2019" name="Int. J. Syst. Evol. Microbiol.">
        <title>The Global Catalogue of Microorganisms (GCM) 10K type strain sequencing project: providing services to taxonomists for standard genome sequencing and annotation.</title>
        <authorList>
            <consortium name="The Broad Institute Genomics Platform"/>
            <consortium name="The Broad Institute Genome Sequencing Center for Infectious Disease"/>
            <person name="Wu L."/>
            <person name="Ma J."/>
        </authorList>
    </citation>
    <scope>NUCLEOTIDE SEQUENCE [LARGE SCALE GENOMIC DNA]</scope>
    <source>
        <strain evidence="6">JCM 17666</strain>
    </source>
</reference>
<evidence type="ECO:0000313" key="6">
    <source>
        <dbReference type="Proteomes" id="UP001501671"/>
    </source>
</evidence>
<proteinExistence type="predicted"/>
<gene>
    <name evidence="5" type="ORF">GCM10023144_36260</name>
</gene>
<name>A0ABP8HGG9_9BURK</name>
<dbReference type="InterPro" id="IPR013324">
    <property type="entry name" value="RNA_pol_sigma_r3/r4-like"/>
</dbReference>
<protein>
    <recommendedName>
        <fullName evidence="4">RNA polymerase sigma factor 70 region 4 type 2 domain-containing protein</fullName>
    </recommendedName>
</protein>
<dbReference type="PANTHER" id="PTHR43133:SF63">
    <property type="entry name" value="RNA POLYMERASE SIGMA FACTOR FECI-RELATED"/>
    <property type="match status" value="1"/>
</dbReference>
<evidence type="ECO:0000256" key="1">
    <source>
        <dbReference type="ARBA" id="ARBA00023015"/>
    </source>
</evidence>
<comment type="caution">
    <text evidence="5">The sequence shown here is derived from an EMBL/GenBank/DDBJ whole genome shotgun (WGS) entry which is preliminary data.</text>
</comment>
<keyword evidence="3" id="KW-0804">Transcription</keyword>
<dbReference type="PANTHER" id="PTHR43133">
    <property type="entry name" value="RNA POLYMERASE ECF-TYPE SIGMA FACTO"/>
    <property type="match status" value="1"/>
</dbReference>
<dbReference type="InterPro" id="IPR036388">
    <property type="entry name" value="WH-like_DNA-bd_sf"/>
</dbReference>
<feature type="domain" description="RNA polymerase sigma factor 70 region 4 type 2" evidence="4">
    <location>
        <begin position="56"/>
        <end position="107"/>
    </location>
</feature>
<evidence type="ECO:0000259" key="4">
    <source>
        <dbReference type="Pfam" id="PF08281"/>
    </source>
</evidence>
<evidence type="ECO:0000256" key="3">
    <source>
        <dbReference type="ARBA" id="ARBA00023163"/>
    </source>
</evidence>
<accession>A0ABP8HGG9</accession>
<dbReference type="Gene3D" id="1.10.10.10">
    <property type="entry name" value="Winged helix-like DNA-binding domain superfamily/Winged helix DNA-binding domain"/>
    <property type="match status" value="1"/>
</dbReference>
<dbReference type="Pfam" id="PF08281">
    <property type="entry name" value="Sigma70_r4_2"/>
    <property type="match status" value="1"/>
</dbReference>
<keyword evidence="2" id="KW-0731">Sigma factor</keyword>
<evidence type="ECO:0000256" key="2">
    <source>
        <dbReference type="ARBA" id="ARBA00023082"/>
    </source>
</evidence>
<dbReference type="Proteomes" id="UP001501671">
    <property type="component" value="Unassembled WGS sequence"/>
</dbReference>
<dbReference type="SUPFAM" id="SSF88659">
    <property type="entry name" value="Sigma3 and sigma4 domains of RNA polymerase sigma factors"/>
    <property type="match status" value="1"/>
</dbReference>
<evidence type="ECO:0000313" key="5">
    <source>
        <dbReference type="EMBL" id="GAA4338808.1"/>
    </source>
</evidence>
<keyword evidence="1" id="KW-0805">Transcription regulation</keyword>
<dbReference type="InterPro" id="IPR013249">
    <property type="entry name" value="RNA_pol_sigma70_r4_t2"/>
</dbReference>
<dbReference type="EMBL" id="BAABFO010000020">
    <property type="protein sequence ID" value="GAA4338808.1"/>
    <property type="molecule type" value="Genomic_DNA"/>
</dbReference>